<protein>
    <submittedName>
        <fullName evidence="1">Uncharacterized protein</fullName>
    </submittedName>
</protein>
<dbReference type="RefSeq" id="WP_344999824.1">
    <property type="nucleotide sequence ID" value="NZ_BAAAXV010000009.1"/>
</dbReference>
<dbReference type="Proteomes" id="UP001589532">
    <property type="component" value="Unassembled WGS sequence"/>
</dbReference>
<organism evidence="1 2">
    <name type="scientific">Nonomuraea helvata</name>
    <dbReference type="NCBI Taxonomy" id="37484"/>
    <lineage>
        <taxon>Bacteria</taxon>
        <taxon>Bacillati</taxon>
        <taxon>Actinomycetota</taxon>
        <taxon>Actinomycetes</taxon>
        <taxon>Streptosporangiales</taxon>
        <taxon>Streptosporangiaceae</taxon>
        <taxon>Nonomuraea</taxon>
    </lineage>
</organism>
<evidence type="ECO:0000313" key="2">
    <source>
        <dbReference type="Proteomes" id="UP001589532"/>
    </source>
</evidence>
<comment type="caution">
    <text evidence="1">The sequence shown here is derived from an EMBL/GenBank/DDBJ whole genome shotgun (WGS) entry which is preliminary data.</text>
</comment>
<reference evidence="1 2" key="1">
    <citation type="submission" date="2024-09" db="EMBL/GenBank/DDBJ databases">
        <authorList>
            <person name="Sun Q."/>
            <person name="Mori K."/>
        </authorList>
    </citation>
    <scope>NUCLEOTIDE SEQUENCE [LARGE SCALE GENOMIC DNA]</scope>
    <source>
        <strain evidence="1 2">JCM 3143</strain>
    </source>
</reference>
<gene>
    <name evidence="1" type="ORF">ACFFSA_50210</name>
</gene>
<accession>A0ABV5SHX3</accession>
<dbReference type="EMBL" id="JBHMBW010000104">
    <property type="protein sequence ID" value="MFB9631285.1"/>
    <property type="molecule type" value="Genomic_DNA"/>
</dbReference>
<proteinExistence type="predicted"/>
<evidence type="ECO:0000313" key="1">
    <source>
        <dbReference type="EMBL" id="MFB9631285.1"/>
    </source>
</evidence>
<sequence length="161" mass="17204">MISLLFIGSGHNGGVGATRFTLAGAVLTVHWTRRELGYAMYRTGAVEESVVLRFFSPAPMLFAMLCHESHVNRDCGAVTAASGLLVAVSGAAQYHVLAALRRKLVPATAGGVADSEIGAGRRVRRPLERVGRLRARSSRAVGSLVHLLSPCSIRVVWAIER</sequence>
<name>A0ABV5SHX3_9ACTN</name>
<keyword evidence="2" id="KW-1185">Reference proteome</keyword>